<dbReference type="Proteomes" id="UP000033423">
    <property type="component" value="Unassembled WGS sequence"/>
</dbReference>
<evidence type="ECO:0000313" key="3">
    <source>
        <dbReference type="Proteomes" id="UP000033423"/>
    </source>
</evidence>
<proteinExistence type="predicted"/>
<sequence length="50" mass="5266">MFCSPMLFSIPQAVSQIRGGGLPCEGLTDKPLTTTAPSLLKSKNPAYSNP</sequence>
<feature type="region of interest" description="Disordered" evidence="1">
    <location>
        <begin position="27"/>
        <end position="50"/>
    </location>
</feature>
<name>A0A0F3GXX5_9BACT</name>
<dbReference type="EMBL" id="LACI01000969">
    <property type="protein sequence ID" value="KJU85558.1"/>
    <property type="molecule type" value="Genomic_DNA"/>
</dbReference>
<gene>
    <name evidence="2" type="ORF">MBAV_002247</name>
</gene>
<protein>
    <submittedName>
        <fullName evidence="2">Uncharacterized protein</fullName>
    </submittedName>
</protein>
<accession>A0A0F3GXX5</accession>
<evidence type="ECO:0000313" key="2">
    <source>
        <dbReference type="EMBL" id="KJU85558.1"/>
    </source>
</evidence>
<keyword evidence="3" id="KW-1185">Reference proteome</keyword>
<evidence type="ECO:0000256" key="1">
    <source>
        <dbReference type="SAM" id="MobiDB-lite"/>
    </source>
</evidence>
<reference evidence="2 3" key="1">
    <citation type="submission" date="2015-02" db="EMBL/GenBank/DDBJ databases">
        <title>Single-cell genomics of uncultivated deep-branching MTB reveals a conserved set of magnetosome genes.</title>
        <authorList>
            <person name="Kolinko S."/>
            <person name="Richter M."/>
            <person name="Glockner F.O."/>
            <person name="Brachmann A."/>
            <person name="Schuler D."/>
        </authorList>
    </citation>
    <scope>NUCLEOTIDE SEQUENCE [LARGE SCALE GENOMIC DNA]</scope>
    <source>
        <strain evidence="2">TM-1</strain>
    </source>
</reference>
<dbReference type="AlphaFoldDB" id="A0A0F3GXX5"/>
<organism evidence="2 3">
    <name type="scientific">Candidatus Magnetobacterium bavaricum</name>
    <dbReference type="NCBI Taxonomy" id="29290"/>
    <lineage>
        <taxon>Bacteria</taxon>
        <taxon>Pseudomonadati</taxon>
        <taxon>Nitrospirota</taxon>
        <taxon>Thermodesulfovibrionia</taxon>
        <taxon>Thermodesulfovibrionales</taxon>
        <taxon>Candidatus Magnetobacteriaceae</taxon>
        <taxon>Candidatus Magnetobacterium</taxon>
    </lineage>
</organism>
<comment type="caution">
    <text evidence="2">The sequence shown here is derived from an EMBL/GenBank/DDBJ whole genome shotgun (WGS) entry which is preliminary data.</text>
</comment>